<feature type="compositionally biased region" description="Polar residues" evidence="1">
    <location>
        <begin position="138"/>
        <end position="153"/>
    </location>
</feature>
<protein>
    <submittedName>
        <fullName evidence="3">Uncharacterized protein</fullName>
    </submittedName>
</protein>
<evidence type="ECO:0000256" key="1">
    <source>
        <dbReference type="SAM" id="MobiDB-lite"/>
    </source>
</evidence>
<feature type="region of interest" description="Disordered" evidence="1">
    <location>
        <begin position="63"/>
        <end position="170"/>
    </location>
</feature>
<dbReference type="AlphaFoldDB" id="A0A0K0DFH5"/>
<keyword evidence="2" id="KW-1185">Reference proteome</keyword>
<name>A0A0K0DFH5_ANGCA</name>
<reference evidence="3" key="2">
    <citation type="submission" date="2017-02" db="UniProtKB">
        <authorList>
            <consortium name="WormBaseParasite"/>
        </authorList>
    </citation>
    <scope>IDENTIFICATION</scope>
</reference>
<sequence length="199" mass="21551">MECSERSVMQKTESVKQLGVSTLDITKPSSRSGHGATKPRPPLKPRDLAQRSITWTQASGVEQLPTCGTSDDVKCVTTSSEDDVGTAATASVSTADECSTFHGATSGECSPSNKAILRRRSARPRLAPPPPPPKKPTAESQHNSPLTDSQSRVPTIPVPRPPSSSIEDNISGEYASYERIDYENVTSEVKNLWNFERVR</sequence>
<dbReference type="WBParaSite" id="ACAC_0000971901-mRNA-1">
    <property type="protein sequence ID" value="ACAC_0000971901-mRNA-1"/>
    <property type="gene ID" value="ACAC_0000971901"/>
</dbReference>
<evidence type="ECO:0000313" key="2">
    <source>
        <dbReference type="Proteomes" id="UP000035642"/>
    </source>
</evidence>
<dbReference type="Proteomes" id="UP000035642">
    <property type="component" value="Unassembled WGS sequence"/>
</dbReference>
<feature type="region of interest" description="Disordered" evidence="1">
    <location>
        <begin position="1"/>
        <end position="49"/>
    </location>
</feature>
<proteinExistence type="predicted"/>
<feature type="compositionally biased region" description="Low complexity" evidence="1">
    <location>
        <begin position="86"/>
        <end position="95"/>
    </location>
</feature>
<accession>A0A0K0DFH5</accession>
<feature type="compositionally biased region" description="Polar residues" evidence="1">
    <location>
        <begin position="19"/>
        <end position="32"/>
    </location>
</feature>
<organism evidence="2 3">
    <name type="scientific">Angiostrongylus cantonensis</name>
    <name type="common">Rat lungworm</name>
    <dbReference type="NCBI Taxonomy" id="6313"/>
    <lineage>
        <taxon>Eukaryota</taxon>
        <taxon>Metazoa</taxon>
        <taxon>Ecdysozoa</taxon>
        <taxon>Nematoda</taxon>
        <taxon>Chromadorea</taxon>
        <taxon>Rhabditida</taxon>
        <taxon>Rhabditina</taxon>
        <taxon>Rhabditomorpha</taxon>
        <taxon>Strongyloidea</taxon>
        <taxon>Metastrongylidae</taxon>
        <taxon>Angiostrongylus</taxon>
    </lineage>
</organism>
<evidence type="ECO:0000313" key="3">
    <source>
        <dbReference type="WBParaSite" id="ACAC_0000971901-mRNA-1"/>
    </source>
</evidence>
<reference evidence="2" key="1">
    <citation type="submission" date="2012-09" db="EMBL/GenBank/DDBJ databases">
        <authorList>
            <person name="Martin A.A."/>
        </authorList>
    </citation>
    <scope>NUCLEOTIDE SEQUENCE</scope>
</reference>
<feature type="compositionally biased region" description="Pro residues" evidence="1">
    <location>
        <begin position="126"/>
        <end position="135"/>
    </location>
</feature>